<accession>A0A315W6W7</accession>
<dbReference type="Pfam" id="PF05380">
    <property type="entry name" value="Peptidase_A17"/>
    <property type="match status" value="1"/>
</dbReference>
<keyword evidence="2" id="KW-1185">Reference proteome</keyword>
<gene>
    <name evidence="1" type="ORF">CCH79_00009291</name>
</gene>
<dbReference type="InterPro" id="IPR008042">
    <property type="entry name" value="Retrotrans_Pao"/>
</dbReference>
<dbReference type="PANTHER" id="PTHR47331:SF6">
    <property type="entry name" value="DOUBLECORTIN DOMAIN-CONTAINING PROTEIN"/>
    <property type="match status" value="1"/>
</dbReference>
<evidence type="ECO:0000313" key="1">
    <source>
        <dbReference type="EMBL" id="PWA30643.1"/>
    </source>
</evidence>
<dbReference type="AlphaFoldDB" id="A0A315W6W7"/>
<dbReference type="Proteomes" id="UP000250572">
    <property type="component" value="Unassembled WGS sequence"/>
</dbReference>
<sequence>MEFCMKVPVFGNSPSPAIAICGLRRAAKLGKEEYGSNTKQFVFHNFYVDDGLASVDSEREAIKLLTQARNMMAELNIRLHKIASNVSHVMNAFPPEERAADLKDLELDVDPLPLQQTLGDNKPFTRRGILSVVNSLYDPFGFAAPVTIQGKALYRKLTVGQQDWDEPLPADREAEWLRWSESLTALEHLQIHRPFVELSASEAQRRELSIFSDASTTVIAAVAYLRAIDTGHQCHVGFIMGKSKLAPSSAHTIPCLELCAAVLAVELSQVIIDESDIEFHAVNFYTDS</sequence>
<name>A0A315W6W7_GAMAF</name>
<evidence type="ECO:0000313" key="2">
    <source>
        <dbReference type="Proteomes" id="UP000250572"/>
    </source>
</evidence>
<dbReference type="PANTHER" id="PTHR47331">
    <property type="entry name" value="PHD-TYPE DOMAIN-CONTAINING PROTEIN"/>
    <property type="match status" value="1"/>
</dbReference>
<dbReference type="EMBL" id="NHOQ01000347">
    <property type="protein sequence ID" value="PWA30643.1"/>
    <property type="molecule type" value="Genomic_DNA"/>
</dbReference>
<organism evidence="1 2">
    <name type="scientific">Gambusia affinis</name>
    <name type="common">Western mosquitofish</name>
    <name type="synonym">Heterandria affinis</name>
    <dbReference type="NCBI Taxonomy" id="33528"/>
    <lineage>
        <taxon>Eukaryota</taxon>
        <taxon>Metazoa</taxon>
        <taxon>Chordata</taxon>
        <taxon>Craniata</taxon>
        <taxon>Vertebrata</taxon>
        <taxon>Euteleostomi</taxon>
        <taxon>Actinopterygii</taxon>
        <taxon>Neopterygii</taxon>
        <taxon>Teleostei</taxon>
        <taxon>Neoteleostei</taxon>
        <taxon>Acanthomorphata</taxon>
        <taxon>Ovalentaria</taxon>
        <taxon>Atherinomorphae</taxon>
        <taxon>Cyprinodontiformes</taxon>
        <taxon>Poeciliidae</taxon>
        <taxon>Poeciliinae</taxon>
        <taxon>Gambusia</taxon>
    </lineage>
</organism>
<comment type="caution">
    <text evidence="1">The sequence shown here is derived from an EMBL/GenBank/DDBJ whole genome shotgun (WGS) entry which is preliminary data.</text>
</comment>
<protein>
    <submittedName>
        <fullName evidence="1">Uncharacterized protein</fullName>
    </submittedName>
</protein>
<proteinExistence type="predicted"/>
<reference evidence="1 2" key="1">
    <citation type="journal article" date="2018" name="G3 (Bethesda)">
        <title>A High-Quality Reference Genome for the Invasive Mosquitofish Gambusia affinis Using a Chicago Library.</title>
        <authorList>
            <person name="Hoffberg S.L."/>
            <person name="Troendle N.J."/>
            <person name="Glenn T.C."/>
            <person name="Mahmud O."/>
            <person name="Louha S."/>
            <person name="Chalopin D."/>
            <person name="Bennetzen J.L."/>
            <person name="Mauricio R."/>
        </authorList>
    </citation>
    <scope>NUCLEOTIDE SEQUENCE [LARGE SCALE GENOMIC DNA]</scope>
    <source>
        <strain evidence="1">NE01/NJP1002.9</strain>
        <tissue evidence="1">Muscle</tissue>
    </source>
</reference>